<reference evidence="10 11" key="1">
    <citation type="submission" date="2024-06" db="EMBL/GenBank/DDBJ databases">
        <title>The draft genome of Grus japonensis, version 3.</title>
        <authorList>
            <person name="Nabeshima K."/>
            <person name="Suzuki S."/>
            <person name="Onuma M."/>
        </authorList>
    </citation>
    <scope>NUCLEOTIDE SEQUENCE [LARGE SCALE GENOMIC DNA]</scope>
    <source>
        <strain evidence="10 11">451A</strain>
    </source>
</reference>
<dbReference type="PANTHER" id="PTHR13814:SF6">
    <property type="entry name" value="ALPHA-2-HS-GLYCOPROTEIN"/>
    <property type="match status" value="1"/>
</dbReference>
<evidence type="ECO:0000256" key="7">
    <source>
        <dbReference type="SAM" id="MobiDB-lite"/>
    </source>
</evidence>
<dbReference type="PANTHER" id="PTHR13814">
    <property type="entry name" value="FETUIN"/>
    <property type="match status" value="1"/>
</dbReference>
<dbReference type="CDD" id="cd00042">
    <property type="entry name" value="CY"/>
    <property type="match status" value="2"/>
</dbReference>
<evidence type="ECO:0000256" key="5">
    <source>
        <dbReference type="ARBA" id="ARBA00023157"/>
    </source>
</evidence>
<dbReference type="InterPro" id="IPR000010">
    <property type="entry name" value="Cystatin_dom"/>
</dbReference>
<dbReference type="InterPro" id="IPR046350">
    <property type="entry name" value="Cystatin_sf"/>
</dbReference>
<dbReference type="AlphaFoldDB" id="A0ABC9X7K5"/>
<keyword evidence="3 8" id="KW-0732">Signal</keyword>
<proteinExistence type="predicted"/>
<dbReference type="PROSITE" id="PS51529">
    <property type="entry name" value="CYSTATIN_FETUIN_A"/>
    <property type="match status" value="1"/>
</dbReference>
<evidence type="ECO:0000256" key="2">
    <source>
        <dbReference type="ARBA" id="ARBA00022525"/>
    </source>
</evidence>
<accession>A0ABC9X7K5</accession>
<feature type="compositionally biased region" description="Polar residues" evidence="7">
    <location>
        <begin position="298"/>
        <end position="322"/>
    </location>
</feature>
<evidence type="ECO:0000256" key="8">
    <source>
        <dbReference type="SAM" id="SignalP"/>
    </source>
</evidence>
<comment type="caution">
    <text evidence="10">The sequence shown here is derived from an EMBL/GenBank/DDBJ whole genome shotgun (WGS) entry which is preliminary data.</text>
</comment>
<evidence type="ECO:0000256" key="6">
    <source>
        <dbReference type="ARBA" id="ARBA00023180"/>
    </source>
</evidence>
<feature type="chain" id="PRO_5044828251" evidence="8">
    <location>
        <begin position="19"/>
        <end position="428"/>
    </location>
</feature>
<dbReference type="InterPro" id="IPR025760">
    <property type="entry name" value="Cystatin_Fetuin_A"/>
</dbReference>
<keyword evidence="2" id="KW-0964">Secreted</keyword>
<comment type="subcellular location">
    <subcellularLocation>
        <location evidence="1">Secreted</location>
    </subcellularLocation>
</comment>
<feature type="domain" description="Cystatin fetuin-A-type" evidence="9">
    <location>
        <begin position="104"/>
        <end position="213"/>
    </location>
</feature>
<evidence type="ECO:0000313" key="11">
    <source>
        <dbReference type="Proteomes" id="UP001623348"/>
    </source>
</evidence>
<evidence type="ECO:0000256" key="1">
    <source>
        <dbReference type="ARBA" id="ARBA00004613"/>
    </source>
</evidence>
<keyword evidence="11" id="KW-1185">Reference proteome</keyword>
<keyword evidence="6" id="KW-0325">Glycoprotein</keyword>
<protein>
    <submittedName>
        <fullName evidence="10">Alpha-2-HS-glycoprotein</fullName>
    </submittedName>
</protein>
<keyword evidence="4" id="KW-0677">Repeat</keyword>
<dbReference type="Gene3D" id="3.10.450.10">
    <property type="match status" value="2"/>
</dbReference>
<evidence type="ECO:0000259" key="9">
    <source>
        <dbReference type="PROSITE" id="PS51529"/>
    </source>
</evidence>
<dbReference type="InterPro" id="IPR050735">
    <property type="entry name" value="Kininogen_Fetuin_HRG"/>
</dbReference>
<sequence length="428" mass="46319">MKALVALILLIQLPIHKAVPATPPAPLGCDDPESEAAAEFAVNYINGHSHHGYKFALNRIDNIRVLPQAVEGDCDVKLQKLDGKLSVLASKCHSHADSSEDVLQLCPDCPLLASLNNTEVLTTVTAALNDHNSKTADAYLRLLEIGRAKIQYHPVHIVYVEFAVAATNCSAEAAKDNAEACQLLPDDQSALCSWAASPSAREAMTALLSPTCDDTAVEEAADLALHQINADRKEGYILSLYRIFSVREHPQWVVGPAHFVEFLIQETSCSKNDTIADISKCKPLPLELADPASEEGKQQPNKTPGKSNQNDQQGFLSETNPFSPHLEKTVGWVKILPPSTEDMSFQNPSESQNEHKDGKTVPPEMVGSMPSLDGAKTQADKPDLTKPVTGPVILPFPEELSLSDSCPGEAKKIDSILQPLLPKKPTKV</sequence>
<dbReference type="GO" id="GO:0005576">
    <property type="term" value="C:extracellular region"/>
    <property type="evidence" value="ECO:0007669"/>
    <property type="project" value="UniProtKB-SubCell"/>
</dbReference>
<gene>
    <name evidence="10" type="ORF">GRJ2_001833100</name>
</gene>
<evidence type="ECO:0000256" key="4">
    <source>
        <dbReference type="ARBA" id="ARBA00022737"/>
    </source>
</evidence>
<dbReference type="Proteomes" id="UP001623348">
    <property type="component" value="Unassembled WGS sequence"/>
</dbReference>
<name>A0ABC9X7K5_GRUJA</name>
<dbReference type="SMART" id="SM00043">
    <property type="entry name" value="CY"/>
    <property type="match status" value="3"/>
</dbReference>
<evidence type="ECO:0000313" key="10">
    <source>
        <dbReference type="EMBL" id="GAB0193678.1"/>
    </source>
</evidence>
<dbReference type="SUPFAM" id="SSF54403">
    <property type="entry name" value="Cystatin/monellin"/>
    <property type="match status" value="3"/>
</dbReference>
<organism evidence="10 11">
    <name type="scientific">Grus japonensis</name>
    <name type="common">Japanese crane</name>
    <name type="synonym">Red-crowned crane</name>
    <dbReference type="NCBI Taxonomy" id="30415"/>
    <lineage>
        <taxon>Eukaryota</taxon>
        <taxon>Metazoa</taxon>
        <taxon>Chordata</taxon>
        <taxon>Craniata</taxon>
        <taxon>Vertebrata</taxon>
        <taxon>Euteleostomi</taxon>
        <taxon>Archelosauria</taxon>
        <taxon>Archosauria</taxon>
        <taxon>Dinosauria</taxon>
        <taxon>Saurischia</taxon>
        <taxon>Theropoda</taxon>
        <taxon>Coelurosauria</taxon>
        <taxon>Aves</taxon>
        <taxon>Neognathae</taxon>
        <taxon>Neoaves</taxon>
        <taxon>Gruiformes</taxon>
        <taxon>Gruidae</taxon>
        <taxon>Grus</taxon>
    </lineage>
</organism>
<feature type="region of interest" description="Disordered" evidence="7">
    <location>
        <begin position="339"/>
        <end position="392"/>
    </location>
</feature>
<feature type="signal peptide" evidence="8">
    <location>
        <begin position="1"/>
        <end position="18"/>
    </location>
</feature>
<feature type="compositionally biased region" description="Polar residues" evidence="7">
    <location>
        <begin position="341"/>
        <end position="351"/>
    </location>
</feature>
<dbReference type="Pfam" id="PF00031">
    <property type="entry name" value="Cystatin"/>
    <property type="match status" value="2"/>
</dbReference>
<evidence type="ECO:0000256" key="3">
    <source>
        <dbReference type="ARBA" id="ARBA00022729"/>
    </source>
</evidence>
<feature type="region of interest" description="Disordered" evidence="7">
    <location>
        <begin position="291"/>
        <end position="323"/>
    </location>
</feature>
<keyword evidence="5" id="KW-1015">Disulfide bond</keyword>
<dbReference type="EMBL" id="BAAFJT010000009">
    <property type="protein sequence ID" value="GAB0193678.1"/>
    <property type="molecule type" value="Genomic_DNA"/>
</dbReference>